<dbReference type="RefSeq" id="WP_259052304.1">
    <property type="nucleotide sequence ID" value="NZ_JANUCQ010000003.1"/>
</dbReference>
<dbReference type="Proteomes" id="UP001140258">
    <property type="component" value="Unassembled WGS sequence"/>
</dbReference>
<dbReference type="NCBIfam" id="NF040623">
    <property type="entry name" value="MfnF"/>
    <property type="match status" value="1"/>
</dbReference>
<dbReference type="NCBIfam" id="TIGR03123">
    <property type="entry name" value="one_C_unchar_1"/>
    <property type="match status" value="1"/>
</dbReference>
<name>A0ABT2EZU8_METVO</name>
<dbReference type="Gene3D" id="3.30.420.40">
    <property type="match status" value="1"/>
</dbReference>
<sequence>MKIIGVDIGGANTKITEIDEKGKHNIKHVYLPMWKENHRLTEVLKNNCPESDFKVALVMTAELADSYATKEEGVVAILDAVLEAYSDKIPVENIEVFDTEGNFISVEEAKNNHMRVSASNWRATAELIKEIDENCIFVDMGSTTTDIIPIKNGKVLANDNDLERLMNNELLYIGTLRTPLSFLTNQINFRGTLSNVSSEYFAITGDVSIIMGKISESDYTCETADGKSTSLEDSLIRISKVLCTDLNQISKEEAIEIAKEYYEAWKKLIDNNVSTVSSKYGLKNVIITGLGEKILTDALESNYNIKSITELYDKDVSLATPSYAVAKIMYNRLKI</sequence>
<dbReference type="SUPFAM" id="SSF53067">
    <property type="entry name" value="Actin-like ATPase domain"/>
    <property type="match status" value="1"/>
</dbReference>
<evidence type="ECO:0000259" key="1">
    <source>
        <dbReference type="Pfam" id="PF01968"/>
    </source>
</evidence>
<proteinExistence type="predicted"/>
<dbReference type="EMBL" id="JANUCQ010000003">
    <property type="protein sequence ID" value="MCS3922675.1"/>
    <property type="molecule type" value="Genomic_DNA"/>
</dbReference>
<feature type="domain" description="Hydantoinase A/oxoprolinase" evidence="1">
    <location>
        <begin position="55"/>
        <end position="330"/>
    </location>
</feature>
<dbReference type="Pfam" id="PF01968">
    <property type="entry name" value="Hydantoinase_A"/>
    <property type="match status" value="1"/>
</dbReference>
<dbReference type="InterPro" id="IPR053660">
    <property type="entry name" value="MfnF_synthase"/>
</dbReference>
<dbReference type="InterPro" id="IPR043129">
    <property type="entry name" value="ATPase_NBD"/>
</dbReference>
<dbReference type="InterPro" id="IPR002756">
    <property type="entry name" value="MfnF"/>
</dbReference>
<dbReference type="Gene3D" id="3.30.420.190">
    <property type="entry name" value="conserved archaeal protein q6m145"/>
    <property type="match status" value="1"/>
</dbReference>
<comment type="caution">
    <text evidence="2">The sequence shown here is derived from an EMBL/GenBank/DDBJ whole genome shotgun (WGS) entry which is preliminary data.</text>
</comment>
<evidence type="ECO:0000313" key="2">
    <source>
        <dbReference type="EMBL" id="MCS3922675.1"/>
    </source>
</evidence>
<gene>
    <name evidence="2" type="ORF">M2325_001371</name>
</gene>
<keyword evidence="3" id="KW-1185">Reference proteome</keyword>
<organism evidence="2 3">
    <name type="scientific">Methanococcus voltae PS</name>
    <dbReference type="NCBI Taxonomy" id="523842"/>
    <lineage>
        <taxon>Archaea</taxon>
        <taxon>Methanobacteriati</taxon>
        <taxon>Methanobacteriota</taxon>
        <taxon>Methanomada group</taxon>
        <taxon>Methanococci</taxon>
        <taxon>Methanococcales</taxon>
        <taxon>Methanococcaceae</taxon>
        <taxon>Methanococcus</taxon>
    </lineage>
</organism>
<evidence type="ECO:0000313" key="3">
    <source>
        <dbReference type="Proteomes" id="UP001140258"/>
    </source>
</evidence>
<reference evidence="2" key="1">
    <citation type="submission" date="2022-08" db="EMBL/GenBank/DDBJ databases">
        <title>Genomic Encyclopedia of Type Strains, Phase V (KMG-V): Genome sequencing to study the core and pangenomes of soil and plant-associated prokaryotes.</title>
        <authorList>
            <person name="Whitman W."/>
        </authorList>
    </citation>
    <scope>NUCLEOTIDE SEQUENCE</scope>
    <source>
        <strain evidence="2">PS</strain>
    </source>
</reference>
<accession>A0ABT2EZU8</accession>
<dbReference type="InterPro" id="IPR002821">
    <property type="entry name" value="Hydantoinase_A"/>
</dbReference>
<protein>
    <submittedName>
        <fullName evidence="2">H4MPT-linked C1 transfer pathway protein</fullName>
    </submittedName>
</protein>